<dbReference type="Pfam" id="PF00072">
    <property type="entry name" value="Response_reg"/>
    <property type="match status" value="1"/>
</dbReference>
<evidence type="ECO:0000256" key="3">
    <source>
        <dbReference type="PROSITE-ProRule" id="PRU00169"/>
    </source>
</evidence>
<protein>
    <submittedName>
        <fullName evidence="5">Response regulator</fullName>
    </submittedName>
</protein>
<dbReference type="PANTHER" id="PTHR45339:SF1">
    <property type="entry name" value="HYBRID SIGNAL TRANSDUCTION HISTIDINE KINASE J"/>
    <property type="match status" value="1"/>
</dbReference>
<dbReference type="EMBL" id="JAEEGC010000054">
    <property type="protein sequence ID" value="MBV7273816.1"/>
    <property type="molecule type" value="Genomic_DNA"/>
</dbReference>
<comment type="caution">
    <text evidence="5">The sequence shown here is derived from an EMBL/GenBank/DDBJ whole genome shotgun (WGS) entry which is preliminary data.</text>
</comment>
<keyword evidence="2" id="KW-0902">Two-component regulatory system</keyword>
<evidence type="ECO:0000256" key="1">
    <source>
        <dbReference type="ARBA" id="ARBA00022553"/>
    </source>
</evidence>
<accession>A0A949WRC5</accession>
<keyword evidence="6" id="KW-1185">Reference proteome</keyword>
<dbReference type="SMART" id="SM00448">
    <property type="entry name" value="REC"/>
    <property type="match status" value="1"/>
</dbReference>
<dbReference type="GO" id="GO:0000160">
    <property type="term" value="P:phosphorelay signal transduction system"/>
    <property type="evidence" value="ECO:0007669"/>
    <property type="project" value="UniProtKB-KW"/>
</dbReference>
<gene>
    <name evidence="5" type="ORF">I6U48_12945</name>
</gene>
<reference evidence="5" key="1">
    <citation type="submission" date="2020-12" db="EMBL/GenBank/DDBJ databases">
        <title>Clostridium thailandense sp. nov., a novel acetogenic bacterium isolated from peat land soil in Thailand.</title>
        <authorList>
            <person name="Chaikitkaew S."/>
            <person name="Birkeland N.K."/>
        </authorList>
    </citation>
    <scope>NUCLEOTIDE SEQUENCE</scope>
    <source>
        <strain evidence="5">PL3</strain>
    </source>
</reference>
<evidence type="ECO:0000256" key="2">
    <source>
        <dbReference type="ARBA" id="ARBA00023012"/>
    </source>
</evidence>
<dbReference type="AlphaFoldDB" id="A0A949WRC5"/>
<dbReference type="CDD" id="cd17546">
    <property type="entry name" value="REC_hyHK_CKI1_RcsC-like"/>
    <property type="match status" value="1"/>
</dbReference>
<evidence type="ECO:0000259" key="4">
    <source>
        <dbReference type="PROSITE" id="PS50110"/>
    </source>
</evidence>
<keyword evidence="1 3" id="KW-0597">Phosphoprotein</keyword>
<dbReference type="RefSeq" id="WP_218320884.1">
    <property type="nucleotide sequence ID" value="NZ_JAEEGC010000054.1"/>
</dbReference>
<dbReference type="PANTHER" id="PTHR45339">
    <property type="entry name" value="HYBRID SIGNAL TRANSDUCTION HISTIDINE KINASE J"/>
    <property type="match status" value="1"/>
</dbReference>
<dbReference type="InterPro" id="IPR001789">
    <property type="entry name" value="Sig_transdc_resp-reg_receiver"/>
</dbReference>
<feature type="modified residue" description="4-aspartylphosphate" evidence="3">
    <location>
        <position position="55"/>
    </location>
</feature>
<dbReference type="PROSITE" id="PS50110">
    <property type="entry name" value="RESPONSE_REGULATORY"/>
    <property type="match status" value="1"/>
</dbReference>
<organism evidence="5 6">
    <name type="scientific">Clostridium thailandense</name>
    <dbReference type="NCBI Taxonomy" id="2794346"/>
    <lineage>
        <taxon>Bacteria</taxon>
        <taxon>Bacillati</taxon>
        <taxon>Bacillota</taxon>
        <taxon>Clostridia</taxon>
        <taxon>Eubacteriales</taxon>
        <taxon>Clostridiaceae</taxon>
        <taxon>Clostridium</taxon>
    </lineage>
</organism>
<proteinExistence type="predicted"/>
<dbReference type="Proteomes" id="UP000694308">
    <property type="component" value="Unassembled WGS sequence"/>
</dbReference>
<feature type="domain" description="Response regulatory" evidence="4">
    <location>
        <begin position="2"/>
        <end position="128"/>
    </location>
</feature>
<sequence>MKILIAEDDMISRKFLFTFLSQYGECDVVVDGMEALDAYLIAIKEKEPYDVICLDIMMPKVDGVKVLKAIRDFEKQRGVMNDEKIKIIMITALADTEYVHRAFEIGCEAYAAKPIDTDKLIEVMKKLDIIKNV</sequence>
<evidence type="ECO:0000313" key="6">
    <source>
        <dbReference type="Proteomes" id="UP000694308"/>
    </source>
</evidence>
<evidence type="ECO:0000313" key="5">
    <source>
        <dbReference type="EMBL" id="MBV7273816.1"/>
    </source>
</evidence>
<name>A0A949WRC5_9CLOT</name>